<keyword evidence="3" id="KW-1185">Reference proteome</keyword>
<dbReference type="EMBL" id="RFFH01000013">
    <property type="protein sequence ID" value="RMI29640.1"/>
    <property type="molecule type" value="Genomic_DNA"/>
</dbReference>
<proteinExistence type="predicted"/>
<dbReference type="AlphaFoldDB" id="A0A3M2KYX3"/>
<feature type="region of interest" description="Disordered" evidence="1">
    <location>
        <begin position="1"/>
        <end position="34"/>
    </location>
</feature>
<name>A0A3M2KYX3_9NOCA</name>
<reference evidence="2 3" key="1">
    <citation type="submission" date="2018-10" db="EMBL/GenBank/DDBJ databases">
        <title>Isolation from cow dung.</title>
        <authorList>
            <person name="Ling L."/>
        </authorList>
    </citation>
    <scope>NUCLEOTIDE SEQUENCE [LARGE SCALE GENOMIC DNA]</scope>
    <source>
        <strain evidence="2 3">NEAU-LL90</strain>
    </source>
</reference>
<protein>
    <submittedName>
        <fullName evidence="2">Uncharacterized protein</fullName>
    </submittedName>
</protein>
<feature type="compositionally biased region" description="Polar residues" evidence="1">
    <location>
        <begin position="25"/>
        <end position="34"/>
    </location>
</feature>
<evidence type="ECO:0000256" key="1">
    <source>
        <dbReference type="SAM" id="MobiDB-lite"/>
    </source>
</evidence>
<gene>
    <name evidence="2" type="ORF">EBN03_24850</name>
</gene>
<accession>A0A3M2KYX3</accession>
<evidence type="ECO:0000313" key="3">
    <source>
        <dbReference type="Proteomes" id="UP000279275"/>
    </source>
</evidence>
<comment type="caution">
    <text evidence="2">The sequence shown here is derived from an EMBL/GenBank/DDBJ whole genome shotgun (WGS) entry which is preliminary data.</text>
</comment>
<dbReference type="Proteomes" id="UP000279275">
    <property type="component" value="Unassembled WGS sequence"/>
</dbReference>
<sequence>MSPNGPEVVGRGPVASTGALRATRTRPTPGSVISITPVGWVGASNPPSDSARDAIFVPASSTETVPLRGSGITVSPWRSGMERYRIRLEAYFDYDITDEKAVRDEAIAMMNTVEELKSQLAQISVDDMSFPDVLKIGQVLKVASALDGAGNIDGATRLGQEVTLHVEKFVPAEEGAPAEAAAG</sequence>
<organism evidence="2 3">
    <name type="scientific">Nocardia stercoris</name>
    <dbReference type="NCBI Taxonomy" id="2483361"/>
    <lineage>
        <taxon>Bacteria</taxon>
        <taxon>Bacillati</taxon>
        <taxon>Actinomycetota</taxon>
        <taxon>Actinomycetes</taxon>
        <taxon>Mycobacteriales</taxon>
        <taxon>Nocardiaceae</taxon>
        <taxon>Nocardia</taxon>
    </lineage>
</organism>
<evidence type="ECO:0000313" key="2">
    <source>
        <dbReference type="EMBL" id="RMI29640.1"/>
    </source>
</evidence>